<keyword evidence="3" id="KW-1185">Reference proteome</keyword>
<feature type="compositionally biased region" description="Low complexity" evidence="1">
    <location>
        <begin position="52"/>
        <end position="64"/>
    </location>
</feature>
<comment type="caution">
    <text evidence="2">The sequence shown here is derived from an EMBL/GenBank/DDBJ whole genome shotgun (WGS) entry which is preliminary data.</text>
</comment>
<dbReference type="AlphaFoldDB" id="A0A6G1E085"/>
<accession>A0A6G1E085</accession>
<dbReference type="Proteomes" id="UP000479710">
    <property type="component" value="Unassembled WGS sequence"/>
</dbReference>
<gene>
    <name evidence="2" type="ORF">E2562_022694</name>
</gene>
<dbReference type="EMBL" id="SPHZ02000005">
    <property type="protein sequence ID" value="KAF0918107.1"/>
    <property type="molecule type" value="Genomic_DNA"/>
</dbReference>
<evidence type="ECO:0000313" key="2">
    <source>
        <dbReference type="EMBL" id="KAF0918107.1"/>
    </source>
</evidence>
<evidence type="ECO:0000256" key="1">
    <source>
        <dbReference type="SAM" id="MobiDB-lite"/>
    </source>
</evidence>
<protein>
    <submittedName>
        <fullName evidence="2">Uncharacterized protein</fullName>
    </submittedName>
</protein>
<proteinExistence type="predicted"/>
<name>A0A6G1E085_9ORYZ</name>
<evidence type="ECO:0000313" key="3">
    <source>
        <dbReference type="Proteomes" id="UP000479710"/>
    </source>
</evidence>
<organism evidence="2 3">
    <name type="scientific">Oryza meyeriana var. granulata</name>
    <dbReference type="NCBI Taxonomy" id="110450"/>
    <lineage>
        <taxon>Eukaryota</taxon>
        <taxon>Viridiplantae</taxon>
        <taxon>Streptophyta</taxon>
        <taxon>Embryophyta</taxon>
        <taxon>Tracheophyta</taxon>
        <taxon>Spermatophyta</taxon>
        <taxon>Magnoliopsida</taxon>
        <taxon>Liliopsida</taxon>
        <taxon>Poales</taxon>
        <taxon>Poaceae</taxon>
        <taxon>BOP clade</taxon>
        <taxon>Oryzoideae</taxon>
        <taxon>Oryzeae</taxon>
        <taxon>Oryzinae</taxon>
        <taxon>Oryza</taxon>
        <taxon>Oryza meyeriana</taxon>
    </lineage>
</organism>
<feature type="region of interest" description="Disordered" evidence="1">
    <location>
        <begin position="45"/>
        <end position="64"/>
    </location>
</feature>
<sequence>MSVGRALGKVRVPVDVARAATGETIVASRARRRRPTRAQIHMVVRVEPDRGTSSSSATSPPAAA</sequence>
<reference evidence="2 3" key="1">
    <citation type="submission" date="2019-11" db="EMBL/GenBank/DDBJ databases">
        <title>Whole genome sequence of Oryza granulata.</title>
        <authorList>
            <person name="Li W."/>
        </authorList>
    </citation>
    <scope>NUCLEOTIDE SEQUENCE [LARGE SCALE GENOMIC DNA]</scope>
    <source>
        <strain evidence="3">cv. Menghai</strain>
        <tissue evidence="2">Leaf</tissue>
    </source>
</reference>